<evidence type="ECO:0000313" key="2">
    <source>
        <dbReference type="Proteomes" id="UP001168098"/>
    </source>
</evidence>
<evidence type="ECO:0000313" key="1">
    <source>
        <dbReference type="EMBL" id="KAJ9680233.1"/>
    </source>
</evidence>
<comment type="caution">
    <text evidence="1">The sequence shown here is derived from an EMBL/GenBank/DDBJ whole genome shotgun (WGS) entry which is preliminary data.</text>
</comment>
<protein>
    <recommendedName>
        <fullName evidence="3">Yippee domain-containing protein</fullName>
    </recommendedName>
</protein>
<gene>
    <name evidence="1" type="ORF">PVL29_019518</name>
</gene>
<dbReference type="EMBL" id="JARBHA010000015">
    <property type="protein sequence ID" value="KAJ9680233.1"/>
    <property type="molecule type" value="Genomic_DNA"/>
</dbReference>
<name>A0AA38Z189_VITRO</name>
<accession>A0AA38Z189</accession>
<evidence type="ECO:0008006" key="3">
    <source>
        <dbReference type="Google" id="ProtNLM"/>
    </source>
</evidence>
<dbReference type="Proteomes" id="UP001168098">
    <property type="component" value="Unassembled WGS sequence"/>
</dbReference>
<keyword evidence="2" id="KW-1185">Reference proteome</keyword>
<dbReference type="AlphaFoldDB" id="A0AA38Z189"/>
<reference evidence="1 2" key="1">
    <citation type="journal article" date="2023" name="BMC Biotechnol.">
        <title>Vitis rotundifolia cv Carlos genome sequencing.</title>
        <authorList>
            <person name="Huff M."/>
            <person name="Hulse-Kemp A."/>
            <person name="Scheffler B."/>
            <person name="Youngblood R."/>
            <person name="Simpson S."/>
            <person name="Babiker E."/>
            <person name="Staton M."/>
        </authorList>
    </citation>
    <scope>NUCLEOTIDE SEQUENCE [LARGE SCALE GENOMIC DNA]</scope>
    <source>
        <tissue evidence="1">Leaf</tissue>
    </source>
</reference>
<organism evidence="1 2">
    <name type="scientific">Vitis rotundifolia</name>
    <name type="common">Muscadine grape</name>
    <dbReference type="NCBI Taxonomy" id="103349"/>
    <lineage>
        <taxon>Eukaryota</taxon>
        <taxon>Viridiplantae</taxon>
        <taxon>Streptophyta</taxon>
        <taxon>Embryophyta</taxon>
        <taxon>Tracheophyta</taxon>
        <taxon>Spermatophyta</taxon>
        <taxon>Magnoliopsida</taxon>
        <taxon>eudicotyledons</taxon>
        <taxon>Gunneridae</taxon>
        <taxon>Pentapetalae</taxon>
        <taxon>rosids</taxon>
        <taxon>Vitales</taxon>
        <taxon>Vitaceae</taxon>
        <taxon>Viteae</taxon>
        <taxon>Vitis</taxon>
    </lineage>
</organism>
<proteinExistence type="predicted"/>
<sequence length="73" mass="8190">MALPPETARMLSALEAFLDAPPLSCDFRCIRCHNYVAFDNNFIQHNYRFVIHEGQFVLVVCGDGAGIEAVFPM</sequence>